<sequence length="95" mass="10295">MVRSSGNLRALGRSKEPVPSGVVREATRRLGAGPEEYTVTLLKWALLFFVISVVAGILGFTGISAASADIARILFYVFLVIFLVLLILGLTIFRV</sequence>
<dbReference type="NCBIfam" id="NF010234">
    <property type="entry name" value="PRK13682.2-5"/>
    <property type="match status" value="1"/>
</dbReference>
<dbReference type="KEGG" id="aol:S58_48290"/>
<keyword evidence="4 5" id="KW-0472">Membrane</keyword>
<keyword evidence="8" id="KW-1185">Reference proteome</keyword>
<accession>M4ZAB3</accession>
<dbReference type="EMBL" id="AP012603">
    <property type="protein sequence ID" value="BAM90808.1"/>
    <property type="molecule type" value="Genomic_DNA"/>
</dbReference>
<comment type="similarity">
    <text evidence="5">Belongs to the UPF0391 family.</text>
</comment>
<evidence type="ECO:0000256" key="4">
    <source>
        <dbReference type="ARBA" id="ARBA00023136"/>
    </source>
</evidence>
<gene>
    <name evidence="7" type="ORF">S58_48290</name>
</gene>
<evidence type="ECO:0000256" key="3">
    <source>
        <dbReference type="ARBA" id="ARBA00022989"/>
    </source>
</evidence>
<evidence type="ECO:0000256" key="5">
    <source>
        <dbReference type="HAMAP-Rule" id="MF_01361"/>
    </source>
</evidence>
<name>M4ZAB3_9BRAD</name>
<keyword evidence="1 5" id="KW-1003">Cell membrane</keyword>
<dbReference type="InterPro" id="IPR009760">
    <property type="entry name" value="DUF1328"/>
</dbReference>
<dbReference type="Proteomes" id="UP000011841">
    <property type="component" value="Chromosome"/>
</dbReference>
<comment type="caution">
    <text evidence="5">Lacks conserved residue(s) required for the propagation of feature annotation.</text>
</comment>
<dbReference type="HOGENOM" id="CLU_2367310_0_0_5"/>
<dbReference type="AlphaFoldDB" id="M4ZAB3"/>
<feature type="transmembrane region" description="Helical" evidence="5">
    <location>
        <begin position="44"/>
        <end position="66"/>
    </location>
</feature>
<keyword evidence="2 5" id="KW-0812">Transmembrane</keyword>
<evidence type="ECO:0000256" key="2">
    <source>
        <dbReference type="ARBA" id="ARBA00022692"/>
    </source>
</evidence>
<dbReference type="GO" id="GO:0005886">
    <property type="term" value="C:plasma membrane"/>
    <property type="evidence" value="ECO:0007669"/>
    <property type="project" value="UniProtKB-UniRule"/>
</dbReference>
<dbReference type="STRING" id="1245469.S58_48290"/>
<keyword evidence="3 5" id="KW-1133">Transmembrane helix</keyword>
<dbReference type="NCBIfam" id="NF010232">
    <property type="entry name" value="PRK13682.2-2"/>
    <property type="match status" value="1"/>
</dbReference>
<reference evidence="7 8" key="1">
    <citation type="journal article" date="2013" name="Appl. Environ. Microbiol.">
        <title>Genome analysis suggests that the soil oligotrophic bacterium Agromonas oligotrophica (Bradyrhizobium oligotrophicum) is a nitrogen-fixing symbiont of Aeschynomene indica.</title>
        <authorList>
            <person name="Okubo T."/>
            <person name="Fukushima S."/>
            <person name="Itakura M."/>
            <person name="Oshima K."/>
            <person name="Longtonglang A."/>
            <person name="Teaumroong N."/>
            <person name="Mitsui H."/>
            <person name="Hattori M."/>
            <person name="Hattori R."/>
            <person name="Hattori T."/>
            <person name="Minamisawa K."/>
        </authorList>
    </citation>
    <scope>NUCLEOTIDE SEQUENCE [LARGE SCALE GENOMIC DNA]</scope>
    <source>
        <strain evidence="7 8">S58</strain>
    </source>
</reference>
<evidence type="ECO:0000256" key="1">
    <source>
        <dbReference type="ARBA" id="ARBA00022475"/>
    </source>
</evidence>
<feature type="region of interest" description="Disordered" evidence="6">
    <location>
        <begin position="1"/>
        <end position="22"/>
    </location>
</feature>
<evidence type="ECO:0000313" key="7">
    <source>
        <dbReference type="EMBL" id="BAM90808.1"/>
    </source>
</evidence>
<dbReference type="Pfam" id="PF07043">
    <property type="entry name" value="DUF1328"/>
    <property type="match status" value="1"/>
</dbReference>
<dbReference type="HAMAP" id="MF_01361">
    <property type="entry name" value="UPF0391"/>
    <property type="match status" value="1"/>
</dbReference>
<evidence type="ECO:0000313" key="8">
    <source>
        <dbReference type="Proteomes" id="UP000011841"/>
    </source>
</evidence>
<protein>
    <recommendedName>
        <fullName evidence="5">UPF0391 membrane protein S58_48290</fullName>
    </recommendedName>
</protein>
<proteinExistence type="inferred from homology"/>
<evidence type="ECO:0000256" key="6">
    <source>
        <dbReference type="SAM" id="MobiDB-lite"/>
    </source>
</evidence>
<organism evidence="7 8">
    <name type="scientific">Bradyrhizobium oligotrophicum S58</name>
    <dbReference type="NCBI Taxonomy" id="1245469"/>
    <lineage>
        <taxon>Bacteria</taxon>
        <taxon>Pseudomonadati</taxon>
        <taxon>Pseudomonadota</taxon>
        <taxon>Alphaproteobacteria</taxon>
        <taxon>Hyphomicrobiales</taxon>
        <taxon>Nitrobacteraceae</taxon>
        <taxon>Bradyrhizobium</taxon>
    </lineage>
</organism>
<dbReference type="PATRIC" id="fig|1245469.3.peg.4941"/>
<dbReference type="eggNOG" id="COG5487">
    <property type="taxonomic scope" value="Bacteria"/>
</dbReference>
<feature type="transmembrane region" description="Helical" evidence="5">
    <location>
        <begin position="73"/>
        <end position="93"/>
    </location>
</feature>